<accession>A0A1S2VJF4</accession>
<organism evidence="3 4">
    <name type="scientific">Arsenicibacter rosenii</name>
    <dbReference type="NCBI Taxonomy" id="1750698"/>
    <lineage>
        <taxon>Bacteria</taxon>
        <taxon>Pseudomonadati</taxon>
        <taxon>Bacteroidota</taxon>
        <taxon>Cytophagia</taxon>
        <taxon>Cytophagales</taxon>
        <taxon>Spirosomataceae</taxon>
        <taxon>Arsenicibacter</taxon>
    </lineage>
</organism>
<keyword evidence="2" id="KW-1133">Transmembrane helix</keyword>
<dbReference type="EMBL" id="MORL01000005">
    <property type="protein sequence ID" value="OIN58907.1"/>
    <property type="molecule type" value="Genomic_DNA"/>
</dbReference>
<dbReference type="RefSeq" id="WP_071503358.1">
    <property type="nucleotide sequence ID" value="NZ_MORL01000005.1"/>
</dbReference>
<evidence type="ECO:0000313" key="4">
    <source>
        <dbReference type="Proteomes" id="UP000181790"/>
    </source>
</evidence>
<feature type="region of interest" description="Disordered" evidence="1">
    <location>
        <begin position="1"/>
        <end position="33"/>
    </location>
</feature>
<evidence type="ECO:0000313" key="3">
    <source>
        <dbReference type="EMBL" id="OIN58907.1"/>
    </source>
</evidence>
<proteinExistence type="predicted"/>
<dbReference type="OrthoDB" id="948161at2"/>
<evidence type="ECO:0000256" key="1">
    <source>
        <dbReference type="SAM" id="MobiDB-lite"/>
    </source>
</evidence>
<protein>
    <submittedName>
        <fullName evidence="3">Uncharacterized protein</fullName>
    </submittedName>
</protein>
<keyword evidence="4" id="KW-1185">Reference proteome</keyword>
<sequence length="296" mass="32085">MKKHTEKQPIDDLFARKLGDMSITPGPKSWDELQNRMGREQNPRIVPVWYRYAAAAACLVLVGGIGWKVYQTSESAKPTTAVLANAGNDSNKAGSRKAEAGRIENLTTADTVRQQMAQVATEVPASAPENIGTIQKVKARQQQEKIPVDAPGPSPVTSQTPEEERMVARIPAPTEKLPVAPIEAPKPVVAESLKPGLREEPSERKLVVMINTPVLATSKASEVAGAIGVESVNKPETIEEEGLSKASKLFKKLKRIKNGEALAYKGETGDEEDSGLISRLYGNVRQSLETKKDSKQ</sequence>
<feature type="transmembrane region" description="Helical" evidence="2">
    <location>
        <begin position="49"/>
        <end position="70"/>
    </location>
</feature>
<dbReference type="AlphaFoldDB" id="A0A1S2VJF4"/>
<keyword evidence="2" id="KW-0472">Membrane</keyword>
<keyword evidence="2" id="KW-0812">Transmembrane</keyword>
<feature type="region of interest" description="Disordered" evidence="1">
    <location>
        <begin position="140"/>
        <end position="163"/>
    </location>
</feature>
<feature type="compositionally biased region" description="Basic and acidic residues" evidence="1">
    <location>
        <begin position="1"/>
        <end position="19"/>
    </location>
</feature>
<reference evidence="3 4" key="1">
    <citation type="submission" date="2016-10" db="EMBL/GenBank/DDBJ databases">
        <title>Arsenicibacter rosenii gen. nov., sp. nov., an efficient arsenic-methylating bacterium isolated from an arsenic-contaminated paddy soil.</title>
        <authorList>
            <person name="Huang K."/>
        </authorList>
    </citation>
    <scope>NUCLEOTIDE SEQUENCE [LARGE SCALE GENOMIC DNA]</scope>
    <source>
        <strain evidence="3 4">SM-1</strain>
    </source>
</reference>
<gene>
    <name evidence="3" type="ORF">BLX24_11830</name>
</gene>
<comment type="caution">
    <text evidence="3">The sequence shown here is derived from an EMBL/GenBank/DDBJ whole genome shotgun (WGS) entry which is preliminary data.</text>
</comment>
<evidence type="ECO:0000256" key="2">
    <source>
        <dbReference type="SAM" id="Phobius"/>
    </source>
</evidence>
<name>A0A1S2VJF4_9BACT</name>
<dbReference type="Proteomes" id="UP000181790">
    <property type="component" value="Unassembled WGS sequence"/>
</dbReference>